<dbReference type="Proteomes" id="UP000887579">
    <property type="component" value="Unplaced"/>
</dbReference>
<accession>A0AC34G4V9</accession>
<protein>
    <submittedName>
        <fullName evidence="2">Uncharacterized protein</fullName>
    </submittedName>
</protein>
<proteinExistence type="predicted"/>
<reference evidence="2" key="1">
    <citation type="submission" date="2022-11" db="UniProtKB">
        <authorList>
            <consortium name="WormBaseParasite"/>
        </authorList>
    </citation>
    <scope>IDENTIFICATION</scope>
</reference>
<organism evidence="1 2">
    <name type="scientific">Panagrolaimus sp. ES5</name>
    <dbReference type="NCBI Taxonomy" id="591445"/>
    <lineage>
        <taxon>Eukaryota</taxon>
        <taxon>Metazoa</taxon>
        <taxon>Ecdysozoa</taxon>
        <taxon>Nematoda</taxon>
        <taxon>Chromadorea</taxon>
        <taxon>Rhabditida</taxon>
        <taxon>Tylenchina</taxon>
        <taxon>Panagrolaimomorpha</taxon>
        <taxon>Panagrolaimoidea</taxon>
        <taxon>Panagrolaimidae</taxon>
        <taxon>Panagrolaimus</taxon>
    </lineage>
</organism>
<dbReference type="WBParaSite" id="ES5_v2.g24663.t1">
    <property type="protein sequence ID" value="ES5_v2.g24663.t1"/>
    <property type="gene ID" value="ES5_v2.g24663"/>
</dbReference>
<evidence type="ECO:0000313" key="2">
    <source>
        <dbReference type="WBParaSite" id="ES5_v2.g24663.t1"/>
    </source>
</evidence>
<sequence length="204" mass="23300">MVVEAAILEIEGEEKNISEISKKEFHDLLSINRQQLGTFPQIFQNIAERDKIISTVGPLLLELCRAGKFGKFVSLLAAFLTEENAFNLSFLPPLTLHMRESRPGKNKRILNSNFQKAFKYFSLYFGGCVMKSEVQNSFIENLRQKYNVKVQNYKSAHKGFKQLEDFNPLFTVENAFEATVSLDANVFTVVTINFSVIKPPMTYI</sequence>
<evidence type="ECO:0000313" key="1">
    <source>
        <dbReference type="Proteomes" id="UP000887579"/>
    </source>
</evidence>
<name>A0AC34G4V9_9BILA</name>